<dbReference type="PANTHER" id="PTHR43537:SF45">
    <property type="entry name" value="GNTR FAMILY REGULATORY PROTEIN"/>
    <property type="match status" value="1"/>
</dbReference>
<sequence length="225" mass="25927">MTRKQSVEQLIYNTLKSAILSRKLAPGNQLVETAISNQLNVSRTPIRNAIRKLSAEGLVNNIPNKGAFVVNPTRDEIIQAYNLRKELEIIAVRDAITYLTENDYKRMEQSIKDENIALENKHLMNYLESNKVFHMIIAERSENKYLVEFIEKLINQTNIYLILFDSFFEELSTTPKSPIGHALIISLLKKKDLPGLKETLTLHYQFAIESLALTDRVYQNVDELF</sequence>
<feature type="domain" description="HTH gntR-type" evidence="4">
    <location>
        <begin position="5"/>
        <end position="72"/>
    </location>
</feature>
<dbReference type="CDD" id="cd07377">
    <property type="entry name" value="WHTH_GntR"/>
    <property type="match status" value="1"/>
</dbReference>
<keyword evidence="2" id="KW-0238">DNA-binding</keyword>
<dbReference type="EMBL" id="JBHUGI010000024">
    <property type="protein sequence ID" value="MFD1928057.1"/>
    <property type="molecule type" value="Genomic_DNA"/>
</dbReference>
<organism evidence="5 6">
    <name type="scientific">Sporosarcina siberiensis</name>
    <dbReference type="NCBI Taxonomy" id="1365606"/>
    <lineage>
        <taxon>Bacteria</taxon>
        <taxon>Bacillati</taxon>
        <taxon>Bacillota</taxon>
        <taxon>Bacilli</taxon>
        <taxon>Bacillales</taxon>
        <taxon>Caryophanaceae</taxon>
        <taxon>Sporosarcina</taxon>
    </lineage>
</organism>
<dbReference type="InterPro" id="IPR011711">
    <property type="entry name" value="GntR_C"/>
</dbReference>
<dbReference type="SMART" id="SM00345">
    <property type="entry name" value="HTH_GNTR"/>
    <property type="match status" value="1"/>
</dbReference>
<protein>
    <submittedName>
        <fullName evidence="5">GntR family transcriptional regulator</fullName>
    </submittedName>
</protein>
<dbReference type="Pfam" id="PF07729">
    <property type="entry name" value="FCD"/>
    <property type="match status" value="1"/>
</dbReference>
<dbReference type="InterPro" id="IPR036388">
    <property type="entry name" value="WH-like_DNA-bd_sf"/>
</dbReference>
<dbReference type="InterPro" id="IPR000524">
    <property type="entry name" value="Tscrpt_reg_HTH_GntR"/>
</dbReference>
<name>A0ABW4SEW9_9BACL</name>
<dbReference type="Pfam" id="PF00392">
    <property type="entry name" value="GntR"/>
    <property type="match status" value="1"/>
</dbReference>
<evidence type="ECO:0000256" key="3">
    <source>
        <dbReference type="ARBA" id="ARBA00023163"/>
    </source>
</evidence>
<dbReference type="RefSeq" id="WP_381537075.1">
    <property type="nucleotide sequence ID" value="NZ_JBHUGI010000024.1"/>
</dbReference>
<evidence type="ECO:0000259" key="4">
    <source>
        <dbReference type="PROSITE" id="PS50949"/>
    </source>
</evidence>
<evidence type="ECO:0000256" key="1">
    <source>
        <dbReference type="ARBA" id="ARBA00023015"/>
    </source>
</evidence>
<keyword evidence="1" id="KW-0805">Transcription regulation</keyword>
<dbReference type="Proteomes" id="UP001597218">
    <property type="component" value="Unassembled WGS sequence"/>
</dbReference>
<gene>
    <name evidence="5" type="ORF">ACFSFY_08300</name>
</gene>
<dbReference type="PANTHER" id="PTHR43537">
    <property type="entry name" value="TRANSCRIPTIONAL REGULATOR, GNTR FAMILY"/>
    <property type="match status" value="1"/>
</dbReference>
<evidence type="ECO:0000256" key="2">
    <source>
        <dbReference type="ARBA" id="ARBA00023125"/>
    </source>
</evidence>
<dbReference type="SUPFAM" id="SSF46785">
    <property type="entry name" value="Winged helix' DNA-binding domain"/>
    <property type="match status" value="1"/>
</dbReference>
<evidence type="ECO:0000313" key="6">
    <source>
        <dbReference type="Proteomes" id="UP001597218"/>
    </source>
</evidence>
<dbReference type="SMART" id="SM00895">
    <property type="entry name" value="FCD"/>
    <property type="match status" value="1"/>
</dbReference>
<reference evidence="6" key="1">
    <citation type="journal article" date="2019" name="Int. J. Syst. Evol. Microbiol.">
        <title>The Global Catalogue of Microorganisms (GCM) 10K type strain sequencing project: providing services to taxonomists for standard genome sequencing and annotation.</title>
        <authorList>
            <consortium name="The Broad Institute Genomics Platform"/>
            <consortium name="The Broad Institute Genome Sequencing Center for Infectious Disease"/>
            <person name="Wu L."/>
            <person name="Ma J."/>
        </authorList>
    </citation>
    <scope>NUCLEOTIDE SEQUENCE [LARGE SCALE GENOMIC DNA]</scope>
    <source>
        <strain evidence="6">CGMCC 4.7177</strain>
    </source>
</reference>
<dbReference type="PROSITE" id="PS50949">
    <property type="entry name" value="HTH_GNTR"/>
    <property type="match status" value="1"/>
</dbReference>
<dbReference type="InterPro" id="IPR036390">
    <property type="entry name" value="WH_DNA-bd_sf"/>
</dbReference>
<proteinExistence type="predicted"/>
<dbReference type="Gene3D" id="1.20.120.530">
    <property type="entry name" value="GntR ligand-binding domain-like"/>
    <property type="match status" value="1"/>
</dbReference>
<comment type="caution">
    <text evidence="5">The sequence shown here is derived from an EMBL/GenBank/DDBJ whole genome shotgun (WGS) entry which is preliminary data.</text>
</comment>
<accession>A0ABW4SEW9</accession>
<evidence type="ECO:0000313" key="5">
    <source>
        <dbReference type="EMBL" id="MFD1928057.1"/>
    </source>
</evidence>
<dbReference type="SUPFAM" id="SSF48008">
    <property type="entry name" value="GntR ligand-binding domain-like"/>
    <property type="match status" value="1"/>
</dbReference>
<keyword evidence="3" id="KW-0804">Transcription</keyword>
<keyword evidence="6" id="KW-1185">Reference proteome</keyword>
<dbReference type="Gene3D" id="1.10.10.10">
    <property type="entry name" value="Winged helix-like DNA-binding domain superfamily/Winged helix DNA-binding domain"/>
    <property type="match status" value="1"/>
</dbReference>
<dbReference type="InterPro" id="IPR008920">
    <property type="entry name" value="TF_FadR/GntR_C"/>
</dbReference>